<evidence type="ECO:0000256" key="8">
    <source>
        <dbReference type="ARBA" id="ARBA00022917"/>
    </source>
</evidence>
<evidence type="ECO:0000256" key="9">
    <source>
        <dbReference type="SAM" id="MobiDB-lite"/>
    </source>
</evidence>
<dbReference type="Pfam" id="PF08662">
    <property type="entry name" value="eIF2A"/>
    <property type="match status" value="1"/>
</dbReference>
<dbReference type="Gene3D" id="2.130.10.10">
    <property type="entry name" value="YVTN repeat-like/Quinoprotein amine dehydrogenase"/>
    <property type="match status" value="1"/>
</dbReference>
<dbReference type="PANTHER" id="PTHR13227">
    <property type="entry name" value="EUKARYOTIC TRANSLATION INITIATION FACTOR 2A"/>
    <property type="match status" value="1"/>
</dbReference>
<keyword evidence="8" id="KW-0648">Protein biosynthesis</keyword>
<feature type="compositionally biased region" description="Basic and acidic residues" evidence="9">
    <location>
        <begin position="288"/>
        <end position="300"/>
    </location>
</feature>
<dbReference type="Proteomes" id="UP001217089">
    <property type="component" value="Unassembled WGS sequence"/>
</dbReference>
<feature type="compositionally biased region" description="Basic residues" evidence="9">
    <location>
        <begin position="318"/>
        <end position="330"/>
    </location>
</feature>
<keyword evidence="5" id="KW-0853">WD repeat</keyword>
<protein>
    <recommendedName>
        <fullName evidence="3">Eukaryotic translation initiation factor 2A</fullName>
    </recommendedName>
</protein>
<accession>A0ABQ9EKS3</accession>
<keyword evidence="12" id="KW-1185">Reference proteome</keyword>
<dbReference type="InterPro" id="IPR013979">
    <property type="entry name" value="TIF_beta_prop-like"/>
</dbReference>
<comment type="function">
    <text evidence="1">Functions in the early steps of protein synthesis of a small number of specific mRNAs. Acts by directing the binding of methionyl-tRNAi to 40S ribosomal subunits. In contrast to the eIF-2 complex, it binds methionyl-tRNAi to 40S subunits in a codon-dependent manner, whereas the eIF-2 complex binds methionyl-tRNAi to 40S subunits in a GTP-dependent manner.</text>
</comment>
<evidence type="ECO:0000313" key="12">
    <source>
        <dbReference type="Proteomes" id="UP001217089"/>
    </source>
</evidence>
<evidence type="ECO:0000256" key="2">
    <source>
        <dbReference type="ARBA" id="ARBA00009573"/>
    </source>
</evidence>
<feature type="domain" description="Translation initiation factor beta propellor-like" evidence="10">
    <location>
        <begin position="50"/>
        <end position="241"/>
    </location>
</feature>
<evidence type="ECO:0000256" key="3">
    <source>
        <dbReference type="ARBA" id="ARBA00013819"/>
    </source>
</evidence>
<evidence type="ECO:0000256" key="5">
    <source>
        <dbReference type="ARBA" id="ARBA00022574"/>
    </source>
</evidence>
<reference evidence="11 12" key="1">
    <citation type="submission" date="2022-12" db="EMBL/GenBank/DDBJ databases">
        <title>Chromosome-level genome of Tegillarca granosa.</title>
        <authorList>
            <person name="Kim J."/>
        </authorList>
    </citation>
    <scope>NUCLEOTIDE SEQUENCE [LARGE SCALE GENOMIC DNA]</scope>
    <source>
        <strain evidence="11">Teg-2019</strain>
        <tissue evidence="11">Adductor muscle</tissue>
    </source>
</reference>
<comment type="similarity">
    <text evidence="2">Belongs to the WD repeat EIF2A family.</text>
</comment>
<proteinExistence type="inferred from homology"/>
<evidence type="ECO:0000256" key="4">
    <source>
        <dbReference type="ARBA" id="ARBA00022540"/>
    </source>
</evidence>
<evidence type="ECO:0000313" key="11">
    <source>
        <dbReference type="EMBL" id="KAJ8303838.1"/>
    </source>
</evidence>
<feature type="compositionally biased region" description="Polar residues" evidence="9">
    <location>
        <begin position="263"/>
        <end position="272"/>
    </location>
</feature>
<feature type="region of interest" description="Disordered" evidence="9">
    <location>
        <begin position="257"/>
        <end position="372"/>
    </location>
</feature>
<keyword evidence="7" id="KW-0810">Translation regulation</keyword>
<dbReference type="PANTHER" id="PTHR13227:SF0">
    <property type="entry name" value="EUKARYOTIC TRANSLATION INITIATION FACTOR 2A"/>
    <property type="match status" value="1"/>
</dbReference>
<comment type="caution">
    <text evidence="11">The sequence shown here is derived from an EMBL/GenBank/DDBJ whole genome shotgun (WGS) entry which is preliminary data.</text>
</comment>
<feature type="compositionally biased region" description="Low complexity" evidence="9">
    <location>
        <begin position="338"/>
        <end position="357"/>
    </location>
</feature>
<keyword evidence="6" id="KW-0677">Repeat</keyword>
<dbReference type="InterPro" id="IPR011387">
    <property type="entry name" value="TIF2A"/>
</dbReference>
<dbReference type="InterPro" id="IPR015943">
    <property type="entry name" value="WD40/YVTN_repeat-like_dom_sf"/>
</dbReference>
<name>A0ABQ9EKS3_TEGGR</name>
<evidence type="ECO:0000259" key="10">
    <source>
        <dbReference type="Pfam" id="PF08662"/>
    </source>
</evidence>
<evidence type="ECO:0000256" key="6">
    <source>
        <dbReference type="ARBA" id="ARBA00022737"/>
    </source>
</evidence>
<dbReference type="SUPFAM" id="SSF82171">
    <property type="entry name" value="DPP6 N-terminal domain-like"/>
    <property type="match status" value="1"/>
</dbReference>
<keyword evidence="4" id="KW-0396">Initiation factor</keyword>
<evidence type="ECO:0000256" key="1">
    <source>
        <dbReference type="ARBA" id="ARBA00003993"/>
    </source>
</evidence>
<organism evidence="11 12">
    <name type="scientific">Tegillarca granosa</name>
    <name type="common">Malaysian cockle</name>
    <name type="synonym">Anadara granosa</name>
    <dbReference type="NCBI Taxonomy" id="220873"/>
    <lineage>
        <taxon>Eukaryota</taxon>
        <taxon>Metazoa</taxon>
        <taxon>Spiralia</taxon>
        <taxon>Lophotrochozoa</taxon>
        <taxon>Mollusca</taxon>
        <taxon>Bivalvia</taxon>
        <taxon>Autobranchia</taxon>
        <taxon>Pteriomorphia</taxon>
        <taxon>Arcoida</taxon>
        <taxon>Arcoidea</taxon>
        <taxon>Arcidae</taxon>
        <taxon>Tegillarca</taxon>
    </lineage>
</organism>
<dbReference type="EMBL" id="JARBDR010000904">
    <property type="protein sequence ID" value="KAJ8303838.1"/>
    <property type="molecule type" value="Genomic_DNA"/>
</dbReference>
<evidence type="ECO:0000256" key="7">
    <source>
        <dbReference type="ARBA" id="ARBA00022845"/>
    </source>
</evidence>
<sequence>MQKISDFSLATSGPPYTVAGYVPGSKGQPSFVRIYRYPNFGGPQAALANKSFYKSDDVQMKWNSTGTALLVLTSTESSEQSYYGDQGLHFMSVTGETSLIQLSKNGPIYHIEWSPKGNEFCVVYGFMPAKATIFNMKTEPVFDFGTGPRNVGYYNPQGNSLLCLAGFGNLRGNLEFWDVGKRRLIAQTQAQDSTAFEWCPDGEHVLTSTTAPRLRVANGYRIWHYTGNLLSQVILDQGKELWETKWQSALPEAYPEKQLNYRPVQTQNQTESKGAYRPPQARGTEASIKLHEYESAYDPKKKPKPGMAIEDEPSKSASKNKKKREARKAKAAQEDATNDAASTVTSSSSYSAPSQVTGSTGDPETDKKIRNIKKKLQQIEKLKEQQKSGKQLELNQIEKLKTEESLLKELSQLQIEEDWS</sequence>
<gene>
    <name evidence="11" type="ORF">KUTeg_018631</name>
</gene>